<feature type="transmembrane region" description="Helical" evidence="5">
    <location>
        <begin position="397"/>
        <end position="413"/>
    </location>
</feature>
<dbReference type="InterPro" id="IPR051533">
    <property type="entry name" value="WaaL-like"/>
</dbReference>
<evidence type="ECO:0000259" key="6">
    <source>
        <dbReference type="Pfam" id="PF04932"/>
    </source>
</evidence>
<comment type="caution">
    <text evidence="7">The sequence shown here is derived from an EMBL/GenBank/DDBJ whole genome shotgun (WGS) entry which is preliminary data.</text>
</comment>
<dbReference type="EMBL" id="BLZR01000001">
    <property type="protein sequence ID" value="GFP73968.1"/>
    <property type="molecule type" value="Genomic_DNA"/>
</dbReference>
<dbReference type="PANTHER" id="PTHR37422:SF23">
    <property type="entry name" value="TEICHURONIC ACID BIOSYNTHESIS PROTEIN TUAE"/>
    <property type="match status" value="1"/>
</dbReference>
<feature type="transmembrane region" description="Helical" evidence="5">
    <location>
        <begin position="227"/>
        <end position="244"/>
    </location>
</feature>
<dbReference type="Proteomes" id="UP000580568">
    <property type="component" value="Unassembled WGS sequence"/>
</dbReference>
<evidence type="ECO:0000256" key="2">
    <source>
        <dbReference type="ARBA" id="ARBA00022692"/>
    </source>
</evidence>
<evidence type="ECO:0000256" key="3">
    <source>
        <dbReference type="ARBA" id="ARBA00022989"/>
    </source>
</evidence>
<feature type="transmembrane region" description="Helical" evidence="5">
    <location>
        <begin position="71"/>
        <end position="90"/>
    </location>
</feature>
<organism evidence="7 8">
    <name type="scientific">Clostridium fungisolvens</name>
    <dbReference type="NCBI Taxonomy" id="1604897"/>
    <lineage>
        <taxon>Bacteria</taxon>
        <taxon>Bacillati</taxon>
        <taxon>Bacillota</taxon>
        <taxon>Clostridia</taxon>
        <taxon>Eubacteriales</taxon>
        <taxon>Clostridiaceae</taxon>
        <taxon>Clostridium</taxon>
    </lineage>
</organism>
<dbReference type="Pfam" id="PF04932">
    <property type="entry name" value="Wzy_C"/>
    <property type="match status" value="1"/>
</dbReference>
<feature type="transmembrane region" description="Helical" evidence="5">
    <location>
        <begin position="174"/>
        <end position="198"/>
    </location>
</feature>
<feature type="transmembrane region" description="Helical" evidence="5">
    <location>
        <begin position="96"/>
        <end position="119"/>
    </location>
</feature>
<dbReference type="InterPro" id="IPR007016">
    <property type="entry name" value="O-antigen_ligase-rel_domated"/>
</dbReference>
<feature type="domain" description="O-antigen ligase-related" evidence="6">
    <location>
        <begin position="210"/>
        <end position="375"/>
    </location>
</feature>
<feature type="transmembrane region" description="Helical" evidence="5">
    <location>
        <begin position="205"/>
        <end position="221"/>
    </location>
</feature>
<name>A0A6V8SFQ5_9CLOT</name>
<dbReference type="GO" id="GO:0016020">
    <property type="term" value="C:membrane"/>
    <property type="evidence" value="ECO:0007669"/>
    <property type="project" value="UniProtKB-SubCell"/>
</dbReference>
<sequence length="448" mass="51729">MNYTINNKKLIDILIAISLIVSCIPGWYVIESFGMNRFWAVFAILSCVAAVLIIKSCLVDKKLNKRYIKNGFNLLVICYMVWIFISYFMNGRDLSTILYIGKLDFLIIIYFFILGMYLYTQTKKENLDTILMVSSYIFKFGGILCLVALYQYIFNTNYILGYELTFWPPFNPAAFYQNVNGFGMYLYLSIISGLIYMYNKRRHSGLNSALLVVQYYVLYLTVARTSIIVAILFTVMSILITLIMKKSELFRVINKGVIIGFVIANIIMAVVVFDIGPNIDANINDTNQNPKTSLEMLEEKNSKGLNYRGEIWSSVIRNYKDYMLLGDGLNYNVVKKTNINEIINKSSDKNTRISYHNTLIRYYASNGLLGLILFLMLMLYGPFMLLFKMIKDKKLKYSYLIVMVFQLSILLYMQMEEVYIGEIGLIQVINIISLVYANSLILKDEVSE</sequence>
<dbReference type="AlphaFoldDB" id="A0A6V8SFQ5"/>
<accession>A0A6V8SFQ5</accession>
<evidence type="ECO:0000256" key="1">
    <source>
        <dbReference type="ARBA" id="ARBA00004141"/>
    </source>
</evidence>
<evidence type="ECO:0000256" key="5">
    <source>
        <dbReference type="SAM" id="Phobius"/>
    </source>
</evidence>
<keyword evidence="8" id="KW-1185">Reference proteome</keyword>
<keyword evidence="4 5" id="KW-0472">Membrane</keyword>
<evidence type="ECO:0000313" key="7">
    <source>
        <dbReference type="EMBL" id="GFP73968.1"/>
    </source>
</evidence>
<feature type="transmembrane region" description="Helical" evidence="5">
    <location>
        <begin position="256"/>
        <end position="276"/>
    </location>
</feature>
<keyword evidence="2 5" id="KW-0812">Transmembrane</keyword>
<proteinExistence type="predicted"/>
<comment type="subcellular location">
    <subcellularLocation>
        <location evidence="1">Membrane</location>
        <topology evidence="1">Multi-pass membrane protein</topology>
    </subcellularLocation>
</comment>
<dbReference type="RefSeq" id="WP_183275562.1">
    <property type="nucleotide sequence ID" value="NZ_BLZR01000001.1"/>
</dbReference>
<feature type="transmembrane region" description="Helical" evidence="5">
    <location>
        <begin position="362"/>
        <end position="385"/>
    </location>
</feature>
<evidence type="ECO:0000313" key="8">
    <source>
        <dbReference type="Proteomes" id="UP000580568"/>
    </source>
</evidence>
<keyword evidence="3 5" id="KW-1133">Transmembrane helix</keyword>
<feature type="transmembrane region" description="Helical" evidence="5">
    <location>
        <begin position="419"/>
        <end position="442"/>
    </location>
</feature>
<feature type="transmembrane region" description="Helical" evidence="5">
    <location>
        <begin position="12"/>
        <end position="30"/>
    </location>
</feature>
<gene>
    <name evidence="7" type="ORF">bsdtw1_00004</name>
</gene>
<feature type="transmembrane region" description="Helical" evidence="5">
    <location>
        <begin position="36"/>
        <end position="59"/>
    </location>
</feature>
<protein>
    <recommendedName>
        <fullName evidence="6">O-antigen ligase-related domain-containing protein</fullName>
    </recommendedName>
</protein>
<evidence type="ECO:0000256" key="4">
    <source>
        <dbReference type="ARBA" id="ARBA00023136"/>
    </source>
</evidence>
<reference evidence="7 8" key="1">
    <citation type="submission" date="2020-07" db="EMBL/GenBank/DDBJ databases">
        <title>A new beta-1,3-glucan-decomposing anaerobic bacterium isolated from anoxic soil subjected to biological soil disinfestation.</title>
        <authorList>
            <person name="Ueki A."/>
            <person name="Tonouchi A."/>
        </authorList>
    </citation>
    <scope>NUCLEOTIDE SEQUENCE [LARGE SCALE GENOMIC DNA]</scope>
    <source>
        <strain evidence="7 8">TW1</strain>
    </source>
</reference>
<feature type="transmembrane region" description="Helical" evidence="5">
    <location>
        <begin position="131"/>
        <end position="154"/>
    </location>
</feature>
<dbReference type="PANTHER" id="PTHR37422">
    <property type="entry name" value="TEICHURONIC ACID BIOSYNTHESIS PROTEIN TUAE"/>
    <property type="match status" value="1"/>
</dbReference>